<proteinExistence type="predicted"/>
<organism evidence="1 2">
    <name type="scientific">Monilinia vaccinii-corymbosi</name>
    <dbReference type="NCBI Taxonomy" id="61207"/>
    <lineage>
        <taxon>Eukaryota</taxon>
        <taxon>Fungi</taxon>
        <taxon>Dikarya</taxon>
        <taxon>Ascomycota</taxon>
        <taxon>Pezizomycotina</taxon>
        <taxon>Leotiomycetes</taxon>
        <taxon>Helotiales</taxon>
        <taxon>Sclerotiniaceae</taxon>
        <taxon>Monilinia</taxon>
    </lineage>
</organism>
<accession>A0A8A3NZ36</accession>
<reference evidence="1" key="1">
    <citation type="submission" date="2020-10" db="EMBL/GenBank/DDBJ databases">
        <title>Genome Sequence of Monilinia vaccinii-corymbosi Sheds Light on Mummy Berry Disease Infection of Blueberry and Mating Type.</title>
        <authorList>
            <person name="Yow A.G."/>
            <person name="Zhang Y."/>
            <person name="Bansal K."/>
            <person name="Eacker S.M."/>
            <person name="Sullivan S."/>
            <person name="Liachko I."/>
            <person name="Cubeta M.A."/>
            <person name="Rollins J.A."/>
            <person name="Ashrafi H."/>
        </authorList>
    </citation>
    <scope>NUCLEOTIDE SEQUENCE</scope>
    <source>
        <strain evidence="1">RL-1</strain>
    </source>
</reference>
<dbReference type="OrthoDB" id="3512418at2759"/>
<evidence type="ECO:0000313" key="2">
    <source>
        <dbReference type="Proteomes" id="UP000672032"/>
    </source>
</evidence>
<name>A0A8A3NZ36_9HELO</name>
<dbReference type="EMBL" id="CP063406">
    <property type="protein sequence ID" value="QSZ30925.1"/>
    <property type="molecule type" value="Genomic_DNA"/>
</dbReference>
<evidence type="ECO:0000313" key="1">
    <source>
        <dbReference type="EMBL" id="QSZ30925.1"/>
    </source>
</evidence>
<protein>
    <submittedName>
        <fullName evidence="1">Uncharacterized protein</fullName>
    </submittedName>
</protein>
<sequence>MAEPPIPWSTRPVLSRLETNMPSLKERMIAKLVESTCVTNAEALRVYDGVRNRTEDACALNKMGRLCTGASESVLTFITDKLFWQGHWPGQTYPREDWLMTPNDAYIIHMACSRMRAHQSFRDSYTREARAWSKSLGERLACMVERP</sequence>
<dbReference type="AlphaFoldDB" id="A0A8A3NZ36"/>
<keyword evidence="2" id="KW-1185">Reference proteome</keyword>
<dbReference type="Proteomes" id="UP000672032">
    <property type="component" value="Chromosome 2"/>
</dbReference>
<gene>
    <name evidence="1" type="ORF">DSL72_000483</name>
</gene>